<dbReference type="GO" id="GO:0005737">
    <property type="term" value="C:cytoplasm"/>
    <property type="evidence" value="ECO:0007669"/>
    <property type="project" value="TreeGrafter"/>
</dbReference>
<dbReference type="GO" id="GO:0016791">
    <property type="term" value="F:phosphatase activity"/>
    <property type="evidence" value="ECO:0007669"/>
    <property type="project" value="TreeGrafter"/>
</dbReference>
<dbReference type="InterPro" id="IPR029033">
    <property type="entry name" value="His_PPase_superfam"/>
</dbReference>
<dbReference type="InterPro" id="IPR050275">
    <property type="entry name" value="PGM_Phosphatase"/>
</dbReference>
<dbReference type="Gene3D" id="3.40.50.1240">
    <property type="entry name" value="Phosphoglycerate mutase-like"/>
    <property type="match status" value="1"/>
</dbReference>
<proteinExistence type="predicted"/>
<gene>
    <name evidence="1" type="ORF">AN695_0213315</name>
</gene>
<dbReference type="SMART" id="SM00855">
    <property type="entry name" value="PGAM"/>
    <property type="match status" value="1"/>
</dbReference>
<reference evidence="2" key="1">
    <citation type="submission" date="2016-04" db="EMBL/GenBank/DDBJ databases">
        <authorList>
            <person name="Osei Sekyere J."/>
            <person name="Sivertsen A."/>
            <person name="Pedersen A.T."/>
            <person name="Sundsfjord A."/>
        </authorList>
    </citation>
    <scope>NUCLEOTIDE SEQUENCE [LARGE SCALE GENOMIC DNA]</scope>
    <source>
        <strain evidence="2">945174350</strain>
    </source>
</reference>
<dbReference type="AlphaFoldDB" id="A0A2F0PQX2"/>
<comment type="caution">
    <text evidence="1">The sequence shown here is derived from an EMBL/GenBank/DDBJ whole genome shotgun (WGS) entry which is preliminary data.</text>
</comment>
<dbReference type="Proteomes" id="UP000050489">
    <property type="component" value="Unassembled WGS sequence"/>
</dbReference>
<dbReference type="PANTHER" id="PTHR48100:SF1">
    <property type="entry name" value="HISTIDINE PHOSPHATASE FAMILY PROTEIN-RELATED"/>
    <property type="match status" value="1"/>
</dbReference>
<evidence type="ECO:0000313" key="1">
    <source>
        <dbReference type="EMBL" id="OCO86481.1"/>
    </source>
</evidence>
<sequence>MRFIVLRHAESEWNRSGIIQGRSDSPLTEEGQRQIAALGARLQMLSLTLLVSSPAGRACVTAEKLAQIWGCTVQTDERLQEQDFGKLEGLSYAQAMHDYPEATQCIFAGQAEASAPGGENAYEVARRMMACLSDLVVDGQNQTLGVVTHGHALQALIWWLKGADPQEDLHRYGHRNCGYAMLDVTAAGFNLLNWGIATHLLPQR</sequence>
<dbReference type="InterPro" id="IPR013078">
    <property type="entry name" value="His_Pase_superF_clade-1"/>
</dbReference>
<dbReference type="Pfam" id="PF00300">
    <property type="entry name" value="His_Phos_1"/>
    <property type="match status" value="1"/>
</dbReference>
<dbReference type="EMBL" id="LJEX02000079">
    <property type="protein sequence ID" value="OCO86481.1"/>
    <property type="molecule type" value="Genomic_DNA"/>
</dbReference>
<dbReference type="PANTHER" id="PTHR48100">
    <property type="entry name" value="BROAD-SPECIFICITY PHOSPHATASE YOR283W-RELATED"/>
    <property type="match status" value="1"/>
</dbReference>
<dbReference type="CDD" id="cd07067">
    <property type="entry name" value="HP_PGM_like"/>
    <property type="match status" value="1"/>
</dbReference>
<protein>
    <submittedName>
        <fullName evidence="1">Fructose-2,6-bisphosphatase</fullName>
    </submittedName>
</protein>
<dbReference type="RefSeq" id="WP_055317280.1">
    <property type="nucleotide sequence ID" value="NZ_CADDTT010000029.1"/>
</dbReference>
<accession>A0A2F0PQX2</accession>
<evidence type="ECO:0000313" key="2">
    <source>
        <dbReference type="Proteomes" id="UP000050489"/>
    </source>
</evidence>
<organism evidence="1 2">
    <name type="scientific">Serratia marcescens</name>
    <dbReference type="NCBI Taxonomy" id="615"/>
    <lineage>
        <taxon>Bacteria</taxon>
        <taxon>Pseudomonadati</taxon>
        <taxon>Pseudomonadota</taxon>
        <taxon>Gammaproteobacteria</taxon>
        <taxon>Enterobacterales</taxon>
        <taxon>Yersiniaceae</taxon>
        <taxon>Serratia</taxon>
    </lineage>
</organism>
<name>A0A2F0PQX2_SERMA</name>
<dbReference type="SUPFAM" id="SSF53254">
    <property type="entry name" value="Phosphoglycerate mutase-like"/>
    <property type="match status" value="1"/>
</dbReference>